<evidence type="ECO:0000256" key="14">
    <source>
        <dbReference type="RuleBase" id="RU000578"/>
    </source>
</evidence>
<evidence type="ECO:0000256" key="8">
    <source>
        <dbReference type="ARBA" id="ARBA00022840"/>
    </source>
</evidence>
<protein>
    <recommendedName>
        <fullName evidence="3 13">DNA replication and repair protein RecF</fullName>
    </recommendedName>
</protein>
<reference evidence="18" key="1">
    <citation type="journal article" date="2019" name="Int. J. Syst. Evol. Microbiol.">
        <title>The Global Catalogue of Microorganisms (GCM) 10K type strain sequencing project: providing services to taxonomists for standard genome sequencing and annotation.</title>
        <authorList>
            <consortium name="The Broad Institute Genomics Platform"/>
            <consortium name="The Broad Institute Genome Sequencing Center for Infectious Disease"/>
            <person name="Wu L."/>
            <person name="Ma J."/>
        </authorList>
    </citation>
    <scope>NUCLEOTIDE SEQUENCE [LARGE SCALE GENOMIC DNA]</scope>
    <source>
        <strain evidence="18">JCM 11483</strain>
    </source>
</reference>
<comment type="caution">
    <text evidence="17">The sequence shown here is derived from an EMBL/GenBank/DDBJ whole genome shotgun (WGS) entry which is preliminary data.</text>
</comment>
<dbReference type="SUPFAM" id="SSF52540">
    <property type="entry name" value="P-loop containing nucleoside triphosphate hydrolases"/>
    <property type="match status" value="1"/>
</dbReference>
<dbReference type="InterPro" id="IPR042174">
    <property type="entry name" value="RecF_2"/>
</dbReference>
<name>A0ABP6RAG3_9MICC</name>
<dbReference type="Pfam" id="PF02463">
    <property type="entry name" value="SMC_N"/>
    <property type="match status" value="1"/>
</dbReference>
<dbReference type="Gene3D" id="3.40.50.300">
    <property type="entry name" value="P-loop containing nucleotide triphosphate hydrolases"/>
    <property type="match status" value="1"/>
</dbReference>
<evidence type="ECO:0000313" key="17">
    <source>
        <dbReference type="EMBL" id="GAA3281936.1"/>
    </source>
</evidence>
<dbReference type="EMBL" id="BAAAYG010000003">
    <property type="protein sequence ID" value="GAA3281936.1"/>
    <property type="molecule type" value="Genomic_DNA"/>
</dbReference>
<keyword evidence="8 13" id="KW-0067">ATP-binding</keyword>
<dbReference type="InterPro" id="IPR003395">
    <property type="entry name" value="RecF/RecN/SMC_N"/>
</dbReference>
<evidence type="ECO:0000256" key="9">
    <source>
        <dbReference type="ARBA" id="ARBA00023125"/>
    </source>
</evidence>
<feature type="compositionally biased region" description="Low complexity" evidence="15">
    <location>
        <begin position="419"/>
        <end position="433"/>
    </location>
</feature>
<dbReference type="InterPro" id="IPR027417">
    <property type="entry name" value="P-loop_NTPase"/>
</dbReference>
<keyword evidence="4 13" id="KW-0963">Cytoplasm</keyword>
<dbReference type="HAMAP" id="MF_00365">
    <property type="entry name" value="RecF"/>
    <property type="match status" value="1"/>
</dbReference>
<dbReference type="InterPro" id="IPR001238">
    <property type="entry name" value="DNA-binding_RecF"/>
</dbReference>
<dbReference type="PANTHER" id="PTHR32182">
    <property type="entry name" value="DNA REPLICATION AND REPAIR PROTEIN RECF"/>
    <property type="match status" value="1"/>
</dbReference>
<dbReference type="RefSeq" id="WP_344718470.1">
    <property type="nucleotide sequence ID" value="NZ_BAAAYG010000003.1"/>
</dbReference>
<dbReference type="Proteomes" id="UP001501736">
    <property type="component" value="Unassembled WGS sequence"/>
</dbReference>
<evidence type="ECO:0000256" key="6">
    <source>
        <dbReference type="ARBA" id="ARBA00022741"/>
    </source>
</evidence>
<gene>
    <name evidence="13 17" type="primary">recF</name>
    <name evidence="17" type="ORF">GCM10020260_08220</name>
</gene>
<keyword evidence="6 13" id="KW-0547">Nucleotide-binding</keyword>
<keyword evidence="9 13" id="KW-0238">DNA-binding</keyword>
<dbReference type="PROSITE" id="PS00618">
    <property type="entry name" value="RECF_2"/>
    <property type="match status" value="1"/>
</dbReference>
<feature type="domain" description="RecF/RecN/SMC N-terminal" evidence="16">
    <location>
        <begin position="3"/>
        <end position="392"/>
    </location>
</feature>
<feature type="binding site" evidence="13">
    <location>
        <begin position="30"/>
        <end position="37"/>
    </location>
    <ligand>
        <name>ATP</name>
        <dbReference type="ChEBI" id="CHEBI:30616"/>
    </ligand>
</feature>
<evidence type="ECO:0000256" key="15">
    <source>
        <dbReference type="SAM" id="MobiDB-lite"/>
    </source>
</evidence>
<dbReference type="InterPro" id="IPR018078">
    <property type="entry name" value="DNA-binding_RecF_CS"/>
</dbReference>
<evidence type="ECO:0000256" key="3">
    <source>
        <dbReference type="ARBA" id="ARBA00020170"/>
    </source>
</evidence>
<evidence type="ECO:0000256" key="1">
    <source>
        <dbReference type="ARBA" id="ARBA00004496"/>
    </source>
</evidence>
<evidence type="ECO:0000256" key="10">
    <source>
        <dbReference type="ARBA" id="ARBA00023204"/>
    </source>
</evidence>
<accession>A0ABP6RAG3</accession>
<evidence type="ECO:0000256" key="5">
    <source>
        <dbReference type="ARBA" id="ARBA00022705"/>
    </source>
</evidence>
<dbReference type="PANTHER" id="PTHR32182:SF0">
    <property type="entry name" value="DNA REPLICATION AND REPAIR PROTEIN RECF"/>
    <property type="match status" value="1"/>
</dbReference>
<dbReference type="NCBIfam" id="TIGR00611">
    <property type="entry name" value="recf"/>
    <property type="match status" value="1"/>
</dbReference>
<feature type="region of interest" description="Disordered" evidence="15">
    <location>
        <begin position="407"/>
        <end position="449"/>
    </location>
</feature>
<evidence type="ECO:0000259" key="16">
    <source>
        <dbReference type="Pfam" id="PF02463"/>
    </source>
</evidence>
<keyword evidence="18" id="KW-1185">Reference proteome</keyword>
<comment type="subcellular location">
    <subcellularLocation>
        <location evidence="1 13 14">Cytoplasm</location>
    </subcellularLocation>
</comment>
<evidence type="ECO:0000256" key="12">
    <source>
        <dbReference type="ARBA" id="ARBA00025401"/>
    </source>
</evidence>
<keyword evidence="11 13" id="KW-0742">SOS response</keyword>
<evidence type="ECO:0000313" key="18">
    <source>
        <dbReference type="Proteomes" id="UP001501736"/>
    </source>
</evidence>
<sequence>MRLSTLSLADYRSYAAAQLRLSPGPNVLLGYNGVGKTNIAEAVGYLATLGSHRVTQDAPLVRHGADQAFVRATAHRGSQEATLEIEINPRRSNRVRINRGAPVRATEALGILRTVLFAPEDLELIKGPPEVRRRLFDDLAMQLRPALGSVRLDHEKVLRQRNALLKSIRQEGFTATHESTLAVWDQQLADAGARLLRARLDMLATMRPHVEAAYRQLSGSVRSARLRYVSSLAEQADGGDRRDDRRDDDGPAGAATPGTDAAGGTGESGDPSTLEQASRDELAQMLHRAMQESRDQEIDRGLTLVGPHRDDVFLALDEVPVKGFASHGETWSVALALRLGSYRAMVDDDPDPGARPILILDDVFAELDARRRRRLAELAGEAEQLIVTAAVDDDVPESLMVHAQRVESTDQLSTVVPMEPAEPAQPAEATEAAGDAEDDAGASGAEAGR</sequence>
<keyword evidence="10 13" id="KW-0234">DNA repair</keyword>
<evidence type="ECO:0000256" key="4">
    <source>
        <dbReference type="ARBA" id="ARBA00022490"/>
    </source>
</evidence>
<evidence type="ECO:0000256" key="11">
    <source>
        <dbReference type="ARBA" id="ARBA00023236"/>
    </source>
</evidence>
<keyword evidence="5 13" id="KW-0235">DNA replication</keyword>
<feature type="region of interest" description="Disordered" evidence="15">
    <location>
        <begin position="232"/>
        <end position="277"/>
    </location>
</feature>
<feature type="compositionally biased region" description="Low complexity" evidence="15">
    <location>
        <begin position="251"/>
        <end position="260"/>
    </location>
</feature>
<organism evidence="17 18">
    <name type="scientific">Nesterenkonia halobia</name>
    <dbReference type="NCBI Taxonomy" id="37922"/>
    <lineage>
        <taxon>Bacteria</taxon>
        <taxon>Bacillati</taxon>
        <taxon>Actinomycetota</taxon>
        <taxon>Actinomycetes</taxon>
        <taxon>Micrococcales</taxon>
        <taxon>Micrococcaceae</taxon>
        <taxon>Nesterenkonia</taxon>
    </lineage>
</organism>
<feature type="compositionally biased region" description="Basic and acidic residues" evidence="15">
    <location>
        <begin position="238"/>
        <end position="249"/>
    </location>
</feature>
<comment type="function">
    <text evidence="12 13 14">The RecF protein is involved in DNA metabolism; it is required for DNA replication and normal SOS inducibility. RecF binds preferentially to single-stranded, linear DNA. It also seems to bind ATP.</text>
</comment>
<evidence type="ECO:0000256" key="2">
    <source>
        <dbReference type="ARBA" id="ARBA00008016"/>
    </source>
</evidence>
<comment type="similarity">
    <text evidence="2 13 14">Belongs to the RecF family.</text>
</comment>
<keyword evidence="7 13" id="KW-0227">DNA damage</keyword>
<dbReference type="Gene3D" id="1.20.1050.90">
    <property type="entry name" value="RecF/RecN/SMC, N-terminal domain"/>
    <property type="match status" value="1"/>
</dbReference>
<evidence type="ECO:0000256" key="13">
    <source>
        <dbReference type="HAMAP-Rule" id="MF_00365"/>
    </source>
</evidence>
<proteinExistence type="inferred from homology"/>
<evidence type="ECO:0000256" key="7">
    <source>
        <dbReference type="ARBA" id="ARBA00022763"/>
    </source>
</evidence>